<dbReference type="PANTHER" id="PTHR42852">
    <property type="entry name" value="THIOL:DISULFIDE INTERCHANGE PROTEIN DSBE"/>
    <property type="match status" value="1"/>
</dbReference>
<dbReference type="STRING" id="192904.SAMN04488514_105267"/>
<accession>A0A1G9QZG0</accession>
<dbReference type="AlphaFoldDB" id="A0A1G9QZG0"/>
<dbReference type="PANTHER" id="PTHR42852:SF6">
    <property type="entry name" value="THIOL:DISULFIDE INTERCHANGE PROTEIN DSBE"/>
    <property type="match status" value="1"/>
</dbReference>
<dbReference type="GO" id="GO:0017004">
    <property type="term" value="P:cytochrome complex assembly"/>
    <property type="evidence" value="ECO:0007669"/>
    <property type="project" value="UniProtKB-KW"/>
</dbReference>
<reference evidence="6 7" key="1">
    <citation type="submission" date="2016-10" db="EMBL/GenBank/DDBJ databases">
        <authorList>
            <person name="de Groot N.N."/>
        </authorList>
    </citation>
    <scope>NUCLEOTIDE SEQUENCE [LARGE SCALE GENOMIC DNA]</scope>
    <source>
        <strain evidence="6 7">DSM 19886</strain>
    </source>
</reference>
<keyword evidence="7" id="KW-1185">Reference proteome</keyword>
<dbReference type="InterPro" id="IPR036249">
    <property type="entry name" value="Thioredoxin-like_sf"/>
</dbReference>
<keyword evidence="4" id="KW-0676">Redox-active center</keyword>
<evidence type="ECO:0000256" key="1">
    <source>
        <dbReference type="ARBA" id="ARBA00004196"/>
    </source>
</evidence>
<dbReference type="OrthoDB" id="1069091at2"/>
<dbReference type="InterPro" id="IPR050553">
    <property type="entry name" value="Thioredoxin_ResA/DsbE_sf"/>
</dbReference>
<dbReference type="InterPro" id="IPR013766">
    <property type="entry name" value="Thioredoxin_domain"/>
</dbReference>
<dbReference type="Gene3D" id="3.40.30.10">
    <property type="entry name" value="Glutaredoxin"/>
    <property type="match status" value="1"/>
</dbReference>
<dbReference type="PROSITE" id="PS00194">
    <property type="entry name" value="THIOREDOXIN_1"/>
    <property type="match status" value="1"/>
</dbReference>
<organism evidence="6 7">
    <name type="scientific">Kriegella aquimaris</name>
    <dbReference type="NCBI Taxonomy" id="192904"/>
    <lineage>
        <taxon>Bacteria</taxon>
        <taxon>Pseudomonadati</taxon>
        <taxon>Bacteroidota</taxon>
        <taxon>Flavobacteriia</taxon>
        <taxon>Flavobacteriales</taxon>
        <taxon>Flavobacteriaceae</taxon>
        <taxon>Kriegella</taxon>
    </lineage>
</organism>
<proteinExistence type="predicted"/>
<dbReference type="EMBL" id="FNGV01000005">
    <property type="protein sequence ID" value="SDM15977.1"/>
    <property type="molecule type" value="Genomic_DNA"/>
</dbReference>
<dbReference type="GO" id="GO:0016209">
    <property type="term" value="F:antioxidant activity"/>
    <property type="evidence" value="ECO:0007669"/>
    <property type="project" value="InterPro"/>
</dbReference>
<gene>
    <name evidence="6" type="ORF">SAMN04488514_105267</name>
</gene>
<dbReference type="Proteomes" id="UP000199440">
    <property type="component" value="Unassembled WGS sequence"/>
</dbReference>
<dbReference type="CDD" id="cd02966">
    <property type="entry name" value="TlpA_like_family"/>
    <property type="match status" value="1"/>
</dbReference>
<dbReference type="PROSITE" id="PS51352">
    <property type="entry name" value="THIOREDOXIN_2"/>
    <property type="match status" value="1"/>
</dbReference>
<dbReference type="InterPro" id="IPR000866">
    <property type="entry name" value="AhpC/TSA"/>
</dbReference>
<comment type="subcellular location">
    <subcellularLocation>
        <location evidence="1">Cell envelope</location>
    </subcellularLocation>
</comment>
<evidence type="ECO:0000256" key="4">
    <source>
        <dbReference type="ARBA" id="ARBA00023284"/>
    </source>
</evidence>
<protein>
    <submittedName>
        <fullName evidence="6">Peroxiredoxin</fullName>
    </submittedName>
</protein>
<dbReference type="RefSeq" id="WP_089889675.1">
    <property type="nucleotide sequence ID" value="NZ_FNGV01000005.1"/>
</dbReference>
<sequence length="344" mass="39285">MRIILLFIIALSVSTTCVKKNECEFSLQGKTVGLSNGTVLYLTAKESDKIIDSVVVENNSFSLATDITSYPLNVILKNNDNSLYKSFWLDNARMEFNASENDFANAVIIGSYTQTLYANLYESIDTLSRKDQEKVLIDFIKTNTDHILGAVVLSECYILWKKEKTEPLYLKLSNQNKKSIYGEKILRYINLNKNPKIGDSLIDFELTNQYGRTTKLSELKGKLILLEFWASWCAPCRTDNKKLRVIYHKFNPLGFEIFQVSLDDNKKKWSSAIEQDKLDWTNVSDLRGWNNEAAIIYGVSLLPSNFLISSDGIIIGQNLREENLEQKLEELLLADPIEKKKSSK</sequence>
<dbReference type="GO" id="GO:0030313">
    <property type="term" value="C:cell envelope"/>
    <property type="evidence" value="ECO:0007669"/>
    <property type="project" value="UniProtKB-SubCell"/>
</dbReference>
<dbReference type="GO" id="GO:0016491">
    <property type="term" value="F:oxidoreductase activity"/>
    <property type="evidence" value="ECO:0007669"/>
    <property type="project" value="InterPro"/>
</dbReference>
<evidence type="ECO:0000259" key="5">
    <source>
        <dbReference type="PROSITE" id="PS51352"/>
    </source>
</evidence>
<evidence type="ECO:0000313" key="7">
    <source>
        <dbReference type="Proteomes" id="UP000199440"/>
    </source>
</evidence>
<dbReference type="Pfam" id="PF14289">
    <property type="entry name" value="DUF4369"/>
    <property type="match status" value="1"/>
</dbReference>
<keyword evidence="2" id="KW-0201">Cytochrome c-type biogenesis</keyword>
<keyword evidence="3" id="KW-1015">Disulfide bond</keyword>
<dbReference type="InterPro" id="IPR025380">
    <property type="entry name" value="DUF4369"/>
</dbReference>
<name>A0A1G9QZG0_9FLAO</name>
<feature type="domain" description="Thioredoxin" evidence="5">
    <location>
        <begin position="195"/>
        <end position="342"/>
    </location>
</feature>
<evidence type="ECO:0000256" key="3">
    <source>
        <dbReference type="ARBA" id="ARBA00023157"/>
    </source>
</evidence>
<dbReference type="InterPro" id="IPR017937">
    <property type="entry name" value="Thioredoxin_CS"/>
</dbReference>
<dbReference type="SUPFAM" id="SSF52833">
    <property type="entry name" value="Thioredoxin-like"/>
    <property type="match status" value="1"/>
</dbReference>
<evidence type="ECO:0000256" key="2">
    <source>
        <dbReference type="ARBA" id="ARBA00022748"/>
    </source>
</evidence>
<dbReference type="Pfam" id="PF00578">
    <property type="entry name" value="AhpC-TSA"/>
    <property type="match status" value="1"/>
</dbReference>
<evidence type="ECO:0000313" key="6">
    <source>
        <dbReference type="EMBL" id="SDM15977.1"/>
    </source>
</evidence>